<dbReference type="OrthoDB" id="350437at2157"/>
<dbReference type="RefSeq" id="WP_058580524.1">
    <property type="nucleotide sequence ID" value="NZ_LOPU01000016.1"/>
</dbReference>
<dbReference type="STRING" id="1514971.AUR64_05905"/>
<comment type="caution">
    <text evidence="2">The sequence shown here is derived from an EMBL/GenBank/DDBJ whole genome shotgun (WGS) entry which is preliminary data.</text>
</comment>
<proteinExistence type="predicted"/>
<evidence type="ECO:0000259" key="1">
    <source>
        <dbReference type="Pfam" id="PF01636"/>
    </source>
</evidence>
<sequence length="355" mass="40226">MTNKRRYEDRLVDERRLRTYLASELGDTETFAVEWHQEGHSNETLFVTWGDRELVLRRPPPGETADTAHDVGREFRVMDALQRTDVPVPPTVLYCEDDSIIGGEFYLMERVDGDVVRLDEPERLATPEHRTELGHELVDSLAAIHALDFESVGLGEFGRPEGYLDRQVDRWRKQMQWAAGRTERPEGLPGRDEVESWLEANVPDSPEHTLVHGDYKLDNVILAPGTPPEIGAIVDWELCTLGAPLSDLGWMLLFWHDDPDDEPPIPELMPSFTAREGYPTRRELAARYEEQSGIAVDHSTFYLALATYKLAAVCEMFYARHLAGDSDDPLYAAMDEGTPRLVAYAESVIEGSEGW</sequence>
<dbReference type="Gene3D" id="3.30.200.20">
    <property type="entry name" value="Phosphorylase Kinase, domain 1"/>
    <property type="match status" value="1"/>
</dbReference>
<organism evidence="2 3">
    <name type="scientific">Haloprofundus marisrubri</name>
    <dbReference type="NCBI Taxonomy" id="1514971"/>
    <lineage>
        <taxon>Archaea</taxon>
        <taxon>Methanobacteriati</taxon>
        <taxon>Methanobacteriota</taxon>
        <taxon>Stenosarchaea group</taxon>
        <taxon>Halobacteria</taxon>
        <taxon>Halobacteriales</taxon>
        <taxon>Haloferacaceae</taxon>
        <taxon>Haloprofundus</taxon>
    </lineage>
</organism>
<protein>
    <submittedName>
        <fullName evidence="2">Aminoglycoside phosphotransferase</fullName>
    </submittedName>
</protein>
<dbReference type="Gene3D" id="3.90.1200.10">
    <property type="match status" value="1"/>
</dbReference>
<gene>
    <name evidence="2" type="ORF">AUR64_05905</name>
</gene>
<evidence type="ECO:0000313" key="3">
    <source>
        <dbReference type="Proteomes" id="UP000054387"/>
    </source>
</evidence>
<dbReference type="EMBL" id="LOPU01000016">
    <property type="protein sequence ID" value="KTG10726.1"/>
    <property type="molecule type" value="Genomic_DNA"/>
</dbReference>
<keyword evidence="3" id="KW-1185">Reference proteome</keyword>
<evidence type="ECO:0000313" key="2">
    <source>
        <dbReference type="EMBL" id="KTG10726.1"/>
    </source>
</evidence>
<dbReference type="SUPFAM" id="SSF56112">
    <property type="entry name" value="Protein kinase-like (PK-like)"/>
    <property type="match status" value="1"/>
</dbReference>
<dbReference type="CDD" id="cd05154">
    <property type="entry name" value="ACAD10_11_N-like"/>
    <property type="match status" value="1"/>
</dbReference>
<dbReference type="Pfam" id="PF01636">
    <property type="entry name" value="APH"/>
    <property type="match status" value="1"/>
</dbReference>
<dbReference type="PANTHER" id="PTHR47829:SF1">
    <property type="entry name" value="HAD FAMILY PHOSPHATASE"/>
    <property type="match status" value="1"/>
</dbReference>
<feature type="domain" description="Aminoglycoside phosphotransferase" evidence="1">
    <location>
        <begin position="37"/>
        <end position="263"/>
    </location>
</feature>
<dbReference type="Proteomes" id="UP000054387">
    <property type="component" value="Unassembled WGS sequence"/>
</dbReference>
<dbReference type="InterPro" id="IPR002575">
    <property type="entry name" value="Aminoglycoside_PTrfase"/>
</dbReference>
<dbReference type="InterPro" id="IPR052898">
    <property type="entry name" value="ACAD10-like"/>
</dbReference>
<accession>A0A0W1RBH7</accession>
<dbReference type="AlphaFoldDB" id="A0A0W1RBH7"/>
<name>A0A0W1RBH7_9EURY</name>
<reference evidence="2 3" key="1">
    <citation type="submission" date="2015-12" db="EMBL/GenBank/DDBJ databases">
        <title>Haloprofundus marisrubri gen. nov., sp. nov., an extremely halophilic archaeon isolated from the Discovery deep brine-seawater interface in the Red Sea.</title>
        <authorList>
            <person name="Zhang G."/>
            <person name="Stingl U."/>
            <person name="Rashid M."/>
        </authorList>
    </citation>
    <scope>NUCLEOTIDE SEQUENCE [LARGE SCALE GENOMIC DNA]</scope>
    <source>
        <strain evidence="2 3">SB9</strain>
    </source>
</reference>
<dbReference type="PANTHER" id="PTHR47829">
    <property type="entry name" value="HYDROLASE, PUTATIVE (AFU_ORTHOLOGUE AFUA_1G12880)-RELATED"/>
    <property type="match status" value="1"/>
</dbReference>
<dbReference type="InterPro" id="IPR011009">
    <property type="entry name" value="Kinase-like_dom_sf"/>
</dbReference>
<keyword evidence="2" id="KW-0808">Transferase</keyword>
<dbReference type="GO" id="GO:0016740">
    <property type="term" value="F:transferase activity"/>
    <property type="evidence" value="ECO:0007669"/>
    <property type="project" value="UniProtKB-KW"/>
</dbReference>
<dbReference type="InterPro" id="IPR041726">
    <property type="entry name" value="ACAD10_11_N"/>
</dbReference>